<gene>
    <name evidence="1" type="ORF">LCGC14_0358980</name>
</gene>
<reference evidence="1" key="1">
    <citation type="journal article" date="2015" name="Nature">
        <title>Complex archaea that bridge the gap between prokaryotes and eukaryotes.</title>
        <authorList>
            <person name="Spang A."/>
            <person name="Saw J.H."/>
            <person name="Jorgensen S.L."/>
            <person name="Zaremba-Niedzwiedzka K."/>
            <person name="Martijn J."/>
            <person name="Lind A.E."/>
            <person name="van Eijk R."/>
            <person name="Schleper C."/>
            <person name="Guy L."/>
            <person name="Ettema T.J."/>
        </authorList>
    </citation>
    <scope>NUCLEOTIDE SEQUENCE</scope>
</reference>
<protein>
    <recommendedName>
        <fullName evidence="2">NTP pyrophosphohydrolase MazG putative catalytic core domain-containing protein</fullName>
    </recommendedName>
</protein>
<accession>A0A0F9WGV6</accession>
<dbReference type="AlphaFoldDB" id="A0A0F9WGV6"/>
<name>A0A0F9WGV6_9ZZZZ</name>
<dbReference type="EMBL" id="LAZR01000276">
    <property type="protein sequence ID" value="KKN77623.1"/>
    <property type="molecule type" value="Genomic_DNA"/>
</dbReference>
<evidence type="ECO:0000313" key="1">
    <source>
        <dbReference type="EMBL" id="KKN77623.1"/>
    </source>
</evidence>
<evidence type="ECO:0008006" key="2">
    <source>
        <dbReference type="Google" id="ProtNLM"/>
    </source>
</evidence>
<comment type="caution">
    <text evidence="1">The sequence shown here is derived from an EMBL/GenBank/DDBJ whole genome shotgun (WGS) entry which is preliminary data.</text>
</comment>
<proteinExistence type="predicted"/>
<organism evidence="1">
    <name type="scientific">marine sediment metagenome</name>
    <dbReference type="NCBI Taxonomy" id="412755"/>
    <lineage>
        <taxon>unclassified sequences</taxon>
        <taxon>metagenomes</taxon>
        <taxon>ecological metagenomes</taxon>
    </lineage>
</organism>
<sequence length="95" mass="11021">MQKGKIEMERPQISKELVRDVVKIIEHKIEDRLDEKGRGIFVSRHEVMGVILEEFNEAIYACENEELHNFMGEILDVAVGCAIALASFRTEKMEW</sequence>